<dbReference type="PANTHER" id="PTHR33794">
    <property type="entry name" value="BACILLOLYSIN"/>
    <property type="match status" value="1"/>
</dbReference>
<proteinExistence type="inferred from homology"/>
<name>A0A852UQG7_9ACTN</name>
<evidence type="ECO:0000256" key="5">
    <source>
        <dbReference type="ARBA" id="ARBA00022801"/>
    </source>
</evidence>
<dbReference type="GO" id="GO:0030246">
    <property type="term" value="F:carbohydrate binding"/>
    <property type="evidence" value="ECO:0007669"/>
    <property type="project" value="InterPro"/>
</dbReference>
<dbReference type="Gene3D" id="3.10.170.10">
    <property type="match status" value="1"/>
</dbReference>
<dbReference type="Pfam" id="PF02839">
    <property type="entry name" value="CBM_5_12"/>
    <property type="match status" value="1"/>
</dbReference>
<feature type="domain" description="Chitin-binding type-3" evidence="10">
    <location>
        <begin position="647"/>
        <end position="693"/>
    </location>
</feature>
<dbReference type="AlphaFoldDB" id="A0A852UQG7"/>
<reference evidence="11 12" key="1">
    <citation type="submission" date="2020-07" db="EMBL/GenBank/DDBJ databases">
        <title>Sequencing the genomes of 1000 actinobacteria strains.</title>
        <authorList>
            <person name="Klenk H.-P."/>
        </authorList>
    </citation>
    <scope>NUCLEOTIDE SEQUENCE [LARGE SCALE GENOMIC DNA]</scope>
    <source>
        <strain evidence="11 12">DSM 45763</strain>
    </source>
</reference>
<feature type="active site" description="Proton donor" evidence="8">
    <location>
        <position position="435"/>
    </location>
</feature>
<dbReference type="Gene3D" id="3.10.450.490">
    <property type="match status" value="1"/>
</dbReference>
<dbReference type="GO" id="GO:0004222">
    <property type="term" value="F:metalloendopeptidase activity"/>
    <property type="evidence" value="ECO:0007669"/>
    <property type="project" value="UniProtKB-UniRule"/>
</dbReference>
<dbReference type="CDD" id="cd09597">
    <property type="entry name" value="M4_TLP"/>
    <property type="match status" value="1"/>
</dbReference>
<gene>
    <name evidence="11" type="ORF">HDA43_000037</name>
</gene>
<dbReference type="Gene3D" id="2.60.40.10">
    <property type="entry name" value="Immunoglobulins"/>
    <property type="match status" value="1"/>
</dbReference>
<keyword evidence="9" id="KW-0964">Secreted</keyword>
<sequence>MNSKAKLGAVAVLATVAMTTGPAASAAVPAAAAQAVPAARTAPADPPAFAPPGPEARRRAAASAADALSARSGALFKSPDDTFTLARTVIGTRGLQYLTYARTYRGLPVYGGDVIVATDGTGDQVGSVVSGQQAEIKVDVKSKIGADAAAATARRLLPTVESTDTPRLVVHAAGPRPRTAWEVVVTGAAANGTPSVLHVFVDARDGSVVDSYDDVRAGTGNSFYNGNPVTIQTSGSGGSYSMTDGTRPGLRCGGQNGAAYTGADDSWGNGRGTDLETACVDALYAAQQEWDMLRSWLGRNGFNGSGGAYPARVGLTDVNAYWNGSYTNFGRNQAGSQQATPMDVVAHEFGHAIFQFSGSGGAGSGNEAGGLNESTGDIFGALTEHFAANSADPPDYTVGEEVNLTGSGPIRNMYNPGALGDPNCYSSAIPNTEVHAAAGPQNHWFYLLAEGSNPAGKPSSPVCSGPSLTGVGIQKAGQIFMAGLNSKTTPWTHAKARAATVAAARQLFPGGCTEVNAVKAAWSAVSVPAQSGEPTCTPNPTGNDFSVAVSPSSATVQPGGSATATLSTQVTSGNAQTITLSASGLPSGATASFSPASISSGQSATVTVATSANTPAGTYAVTLTATGPDAGHTAQLTLTVGGDGQGGGTWAAWTSYAVGDTVTYNGVGYRCLQGHTSVPGWEPPNVPALWQRT</sequence>
<dbReference type="GO" id="GO:0005576">
    <property type="term" value="C:extracellular region"/>
    <property type="evidence" value="ECO:0007669"/>
    <property type="project" value="UniProtKB-SubCell"/>
</dbReference>
<dbReference type="Gene3D" id="1.10.390.10">
    <property type="entry name" value="Neutral Protease Domain 2"/>
    <property type="match status" value="1"/>
</dbReference>
<dbReference type="GO" id="GO:0004553">
    <property type="term" value="F:hydrolase activity, hydrolyzing O-glycosyl compounds"/>
    <property type="evidence" value="ECO:0007669"/>
    <property type="project" value="InterPro"/>
</dbReference>
<dbReference type="SUPFAM" id="SSF55486">
    <property type="entry name" value="Metalloproteases ('zincins'), catalytic domain"/>
    <property type="match status" value="1"/>
</dbReference>
<keyword evidence="12" id="KW-1185">Reference proteome</keyword>
<evidence type="ECO:0000256" key="4">
    <source>
        <dbReference type="ARBA" id="ARBA00022729"/>
    </source>
</evidence>
<organism evidence="11 12">
    <name type="scientific">Streptosporangium sandarakinum</name>
    <dbReference type="NCBI Taxonomy" id="1260955"/>
    <lineage>
        <taxon>Bacteria</taxon>
        <taxon>Bacillati</taxon>
        <taxon>Actinomycetota</taxon>
        <taxon>Actinomycetes</taxon>
        <taxon>Streptosporangiales</taxon>
        <taxon>Streptosporangiaceae</taxon>
        <taxon>Streptosporangium</taxon>
    </lineage>
</organism>
<protein>
    <recommendedName>
        <fullName evidence="9">Neutral metalloproteinase</fullName>
        <ecNumber evidence="9">3.4.24.-</ecNumber>
    </recommendedName>
</protein>
<dbReference type="InterPro" id="IPR050728">
    <property type="entry name" value="Zinc_Metalloprotease_M4"/>
</dbReference>
<dbReference type="InterPro" id="IPR027268">
    <property type="entry name" value="Peptidase_M4/M1_CTD_sf"/>
</dbReference>
<dbReference type="InterPro" id="IPR013856">
    <property type="entry name" value="Peptidase_M4_domain"/>
</dbReference>
<dbReference type="Pfam" id="PF01447">
    <property type="entry name" value="Peptidase_M4"/>
    <property type="match status" value="1"/>
</dbReference>
<dbReference type="SUPFAM" id="SSF51055">
    <property type="entry name" value="Carbohydrate binding domain"/>
    <property type="match status" value="1"/>
</dbReference>
<evidence type="ECO:0000256" key="7">
    <source>
        <dbReference type="ARBA" id="ARBA00023049"/>
    </source>
</evidence>
<dbReference type="InterPro" id="IPR023612">
    <property type="entry name" value="Peptidase_M4"/>
</dbReference>
<dbReference type="GO" id="GO:0046872">
    <property type="term" value="F:metal ion binding"/>
    <property type="evidence" value="ECO:0007669"/>
    <property type="project" value="UniProtKB-UniRule"/>
</dbReference>
<evidence type="ECO:0000256" key="1">
    <source>
        <dbReference type="ARBA" id="ARBA00009388"/>
    </source>
</evidence>
<feature type="signal peptide" evidence="9">
    <location>
        <begin position="1"/>
        <end position="26"/>
    </location>
</feature>
<dbReference type="EC" id="3.4.24.-" evidence="9"/>
<comment type="function">
    <text evidence="9">Extracellular zinc metalloprotease.</text>
</comment>
<evidence type="ECO:0000259" key="10">
    <source>
        <dbReference type="SMART" id="SM00495"/>
    </source>
</evidence>
<dbReference type="Pfam" id="PF02868">
    <property type="entry name" value="Peptidase_M4_C"/>
    <property type="match status" value="1"/>
</dbReference>
<keyword evidence="6 9" id="KW-0862">Zinc</keyword>
<dbReference type="EMBL" id="JACCCO010000001">
    <property type="protein sequence ID" value="NYF37878.1"/>
    <property type="molecule type" value="Genomic_DNA"/>
</dbReference>
<dbReference type="Proteomes" id="UP000576393">
    <property type="component" value="Unassembled WGS sequence"/>
</dbReference>
<keyword evidence="3" id="KW-0479">Metal-binding</keyword>
<comment type="cofactor">
    <cofactor evidence="9">
        <name>Zn(2+)</name>
        <dbReference type="ChEBI" id="CHEBI:29105"/>
    </cofactor>
</comment>
<dbReference type="InterPro" id="IPR036573">
    <property type="entry name" value="CBM_sf_5/12"/>
</dbReference>
<dbReference type="InterPro" id="IPR003610">
    <property type="entry name" value="CBM5/12"/>
</dbReference>
<dbReference type="SMART" id="SM00495">
    <property type="entry name" value="ChtBD3"/>
    <property type="match status" value="1"/>
</dbReference>
<dbReference type="InterPro" id="IPR013783">
    <property type="entry name" value="Ig-like_fold"/>
</dbReference>
<dbReference type="PRINTS" id="PR00730">
    <property type="entry name" value="THERMOLYSIN"/>
</dbReference>
<evidence type="ECO:0000256" key="8">
    <source>
        <dbReference type="PIRSR" id="PIRSR623612-1"/>
    </source>
</evidence>
<dbReference type="Pfam" id="PF07504">
    <property type="entry name" value="FTP"/>
    <property type="match status" value="1"/>
</dbReference>
<evidence type="ECO:0000256" key="3">
    <source>
        <dbReference type="ARBA" id="ARBA00022723"/>
    </source>
</evidence>
<evidence type="ECO:0000256" key="6">
    <source>
        <dbReference type="ARBA" id="ARBA00022833"/>
    </source>
</evidence>
<feature type="chain" id="PRO_5033092314" description="Neutral metalloproteinase" evidence="9">
    <location>
        <begin position="27"/>
        <end position="693"/>
    </location>
</feature>
<keyword evidence="5 9" id="KW-0378">Hydrolase</keyword>
<dbReference type="GO" id="GO:0006508">
    <property type="term" value="P:proteolysis"/>
    <property type="evidence" value="ECO:0007669"/>
    <property type="project" value="UniProtKB-KW"/>
</dbReference>
<comment type="similarity">
    <text evidence="1 9">Belongs to the peptidase M4 family.</text>
</comment>
<comment type="caution">
    <text evidence="11">The sequence shown here is derived from an EMBL/GenBank/DDBJ whole genome shotgun (WGS) entry which is preliminary data.</text>
</comment>
<evidence type="ECO:0000256" key="9">
    <source>
        <dbReference type="RuleBase" id="RU366073"/>
    </source>
</evidence>
<comment type="subcellular location">
    <subcellularLocation>
        <location evidence="9">Secreted</location>
    </subcellularLocation>
</comment>
<dbReference type="InterPro" id="IPR011096">
    <property type="entry name" value="FTP_domain"/>
</dbReference>
<accession>A0A852UQG7</accession>
<evidence type="ECO:0000313" key="12">
    <source>
        <dbReference type="Proteomes" id="UP000576393"/>
    </source>
</evidence>
<feature type="active site" evidence="8">
    <location>
        <position position="348"/>
    </location>
</feature>
<dbReference type="InterPro" id="IPR001570">
    <property type="entry name" value="Peptidase_M4_C_domain"/>
</dbReference>
<evidence type="ECO:0000313" key="11">
    <source>
        <dbReference type="EMBL" id="NYF37878.1"/>
    </source>
</evidence>
<dbReference type="RefSeq" id="WP_312872848.1">
    <property type="nucleotide sequence ID" value="NZ_JACCCO010000001.1"/>
</dbReference>
<evidence type="ECO:0000256" key="2">
    <source>
        <dbReference type="ARBA" id="ARBA00022670"/>
    </source>
</evidence>
<keyword evidence="7 9" id="KW-0482">Metalloprotease</keyword>
<dbReference type="PANTHER" id="PTHR33794:SF1">
    <property type="entry name" value="BACILLOLYSIN"/>
    <property type="match status" value="1"/>
</dbReference>
<dbReference type="Gene3D" id="2.10.10.20">
    <property type="entry name" value="Carbohydrate-binding module superfamily 5/12"/>
    <property type="match status" value="1"/>
</dbReference>
<keyword evidence="2 9" id="KW-0645">Protease</keyword>
<dbReference type="CDD" id="cd12214">
    <property type="entry name" value="ChiA1_BD"/>
    <property type="match status" value="1"/>
</dbReference>
<keyword evidence="4 9" id="KW-0732">Signal</keyword>
<dbReference type="GO" id="GO:0005975">
    <property type="term" value="P:carbohydrate metabolic process"/>
    <property type="evidence" value="ECO:0007669"/>
    <property type="project" value="InterPro"/>
</dbReference>